<dbReference type="CDD" id="cd06464">
    <property type="entry name" value="ACD_sHsps-like"/>
    <property type="match status" value="1"/>
</dbReference>
<dbReference type="Pfam" id="PF00011">
    <property type="entry name" value="HSP20"/>
    <property type="match status" value="1"/>
</dbReference>
<evidence type="ECO:0000259" key="3">
    <source>
        <dbReference type="PROSITE" id="PS01031"/>
    </source>
</evidence>
<dbReference type="InterPro" id="IPR008978">
    <property type="entry name" value="HSP20-like_chaperone"/>
</dbReference>
<keyword evidence="5" id="KW-1185">Reference proteome</keyword>
<comment type="caution">
    <text evidence="4">The sequence shown here is derived from an EMBL/GenBank/DDBJ whole genome shotgun (WGS) entry which is preliminary data.</text>
</comment>
<evidence type="ECO:0000256" key="2">
    <source>
        <dbReference type="RuleBase" id="RU003616"/>
    </source>
</evidence>
<reference evidence="4 5" key="1">
    <citation type="journal article" date="2015" name="Stand. Genomic Sci.">
        <title>Genomic Encyclopedia of Bacterial and Archaeal Type Strains, Phase III: the genomes of soil and plant-associated and newly described type strains.</title>
        <authorList>
            <person name="Whitman W.B."/>
            <person name="Woyke T."/>
            <person name="Klenk H.P."/>
            <person name="Zhou Y."/>
            <person name="Lilburn T.G."/>
            <person name="Beck B.J."/>
            <person name="De Vos P."/>
            <person name="Vandamme P."/>
            <person name="Eisen J.A."/>
            <person name="Garrity G."/>
            <person name="Hugenholtz P."/>
            <person name="Kyrpides N.C."/>
        </authorList>
    </citation>
    <scope>NUCLEOTIDE SEQUENCE [LARGE SCALE GENOMIC DNA]</scope>
    <source>
        <strain evidence="4 5">VKM Ac-2572</strain>
    </source>
</reference>
<evidence type="ECO:0000256" key="1">
    <source>
        <dbReference type="PROSITE-ProRule" id="PRU00285"/>
    </source>
</evidence>
<dbReference type="EMBL" id="SLWN01000012">
    <property type="protein sequence ID" value="TCO20259.1"/>
    <property type="molecule type" value="Genomic_DNA"/>
</dbReference>
<proteinExistence type="inferred from homology"/>
<dbReference type="Proteomes" id="UP000294508">
    <property type="component" value="Unassembled WGS sequence"/>
</dbReference>
<sequence>MALPALRTRTDVARWDTASEFDRLTQQLSRLFQEQWPELPSLLGSAGFTPLADLEETDDAYLLEVELPGVKKKDINIDVEDRRIVISGERPEQKRTGWLRRQNRSWGRFRYEVVLPDAADEDGVEATLQDGVLQVRVPKSSAGQRRHVEVK</sequence>
<dbReference type="Gene3D" id="2.60.40.790">
    <property type="match status" value="1"/>
</dbReference>
<dbReference type="PROSITE" id="PS01031">
    <property type="entry name" value="SHSP"/>
    <property type="match status" value="1"/>
</dbReference>
<comment type="similarity">
    <text evidence="1 2">Belongs to the small heat shock protein (HSP20) family.</text>
</comment>
<organism evidence="4 5">
    <name type="scientific">Kribbella steppae</name>
    <dbReference type="NCBI Taxonomy" id="2512223"/>
    <lineage>
        <taxon>Bacteria</taxon>
        <taxon>Bacillati</taxon>
        <taxon>Actinomycetota</taxon>
        <taxon>Actinomycetes</taxon>
        <taxon>Propionibacteriales</taxon>
        <taxon>Kribbellaceae</taxon>
        <taxon>Kribbella</taxon>
    </lineage>
</organism>
<dbReference type="InterPro" id="IPR002068">
    <property type="entry name" value="A-crystallin/Hsp20_dom"/>
</dbReference>
<accession>A0A4R2H454</accession>
<dbReference type="AlphaFoldDB" id="A0A4R2H454"/>
<dbReference type="PANTHER" id="PTHR11527">
    <property type="entry name" value="HEAT-SHOCK PROTEIN 20 FAMILY MEMBER"/>
    <property type="match status" value="1"/>
</dbReference>
<evidence type="ECO:0000313" key="5">
    <source>
        <dbReference type="Proteomes" id="UP000294508"/>
    </source>
</evidence>
<name>A0A4R2H454_9ACTN</name>
<dbReference type="InterPro" id="IPR031107">
    <property type="entry name" value="Small_HSP"/>
</dbReference>
<evidence type="ECO:0000313" key="4">
    <source>
        <dbReference type="EMBL" id="TCO20259.1"/>
    </source>
</evidence>
<protein>
    <submittedName>
        <fullName evidence="4">HSP20 family protein</fullName>
    </submittedName>
</protein>
<dbReference type="SUPFAM" id="SSF49764">
    <property type="entry name" value="HSP20-like chaperones"/>
    <property type="match status" value="1"/>
</dbReference>
<dbReference type="OrthoDB" id="9809760at2"/>
<gene>
    <name evidence="4" type="ORF">EV652_1125</name>
</gene>
<feature type="domain" description="SHSP" evidence="3">
    <location>
        <begin position="42"/>
        <end position="151"/>
    </location>
</feature>